<sequence>MRVREAIQQRRAVRVYKIDPVPVEALQQMLESARRAPSAMNLQPWKFIVVTDAALREALKEAASGQSQVAQAPVVLVCLADPAACDRMVAKMEAYATNPALPAPMRESFLERRIPLRDNAQVRRTVAALNSNIAIAYLTLAAKDLGLDTCWMTGFEESKVKAILGVPESMQVAALLTVGYAAEPVPAAETERLPLADMAFSERFGQPFPGGARE</sequence>
<name>A0A845KYG1_9FIRM</name>
<keyword evidence="4" id="KW-0288">FMN</keyword>
<comment type="cofactor">
    <cofactor evidence="1">
        <name>FMN</name>
        <dbReference type="ChEBI" id="CHEBI:58210"/>
    </cofactor>
</comment>
<dbReference type="Gene3D" id="3.40.109.10">
    <property type="entry name" value="NADH Oxidase"/>
    <property type="match status" value="1"/>
</dbReference>
<dbReference type="EMBL" id="WXEY01000003">
    <property type="protein sequence ID" value="MZP28912.1"/>
    <property type="molecule type" value="Genomic_DNA"/>
</dbReference>
<evidence type="ECO:0000256" key="5">
    <source>
        <dbReference type="ARBA" id="ARBA00023002"/>
    </source>
</evidence>
<keyword evidence="3" id="KW-0285">Flavoprotein</keyword>
<dbReference type="InterPro" id="IPR000415">
    <property type="entry name" value="Nitroreductase-like"/>
</dbReference>
<protein>
    <submittedName>
        <fullName evidence="7">Oxidoreductase</fullName>
    </submittedName>
</protein>
<dbReference type="SUPFAM" id="SSF55469">
    <property type="entry name" value="FMN-dependent nitroreductase-like"/>
    <property type="match status" value="1"/>
</dbReference>
<evidence type="ECO:0000256" key="2">
    <source>
        <dbReference type="ARBA" id="ARBA00007118"/>
    </source>
</evidence>
<dbReference type="InterPro" id="IPR029479">
    <property type="entry name" value="Nitroreductase"/>
</dbReference>
<dbReference type="GO" id="GO:0016491">
    <property type="term" value="F:oxidoreductase activity"/>
    <property type="evidence" value="ECO:0007669"/>
    <property type="project" value="UniProtKB-KW"/>
</dbReference>
<comment type="similarity">
    <text evidence="2">Belongs to the nitroreductase family.</text>
</comment>
<accession>A0A845KYG1</accession>
<evidence type="ECO:0000256" key="4">
    <source>
        <dbReference type="ARBA" id="ARBA00022643"/>
    </source>
</evidence>
<evidence type="ECO:0000259" key="6">
    <source>
        <dbReference type="Pfam" id="PF00881"/>
    </source>
</evidence>
<dbReference type="Pfam" id="PF00881">
    <property type="entry name" value="Nitroreductase"/>
    <property type="match status" value="1"/>
</dbReference>
<keyword evidence="5" id="KW-0560">Oxidoreductase</keyword>
<organism evidence="7 8">
    <name type="scientific">Heliomicrobium undosum</name>
    <dbReference type="NCBI Taxonomy" id="121734"/>
    <lineage>
        <taxon>Bacteria</taxon>
        <taxon>Bacillati</taxon>
        <taxon>Bacillota</taxon>
        <taxon>Clostridia</taxon>
        <taxon>Eubacteriales</taxon>
        <taxon>Heliobacteriaceae</taxon>
        <taxon>Heliomicrobium</taxon>
    </lineage>
</organism>
<feature type="domain" description="Nitroreductase" evidence="6">
    <location>
        <begin position="7"/>
        <end position="180"/>
    </location>
</feature>
<proteinExistence type="inferred from homology"/>
<dbReference type="PANTHER" id="PTHR43673">
    <property type="entry name" value="NAD(P)H NITROREDUCTASE YDGI-RELATED"/>
    <property type="match status" value="1"/>
</dbReference>
<evidence type="ECO:0000256" key="3">
    <source>
        <dbReference type="ARBA" id="ARBA00022630"/>
    </source>
</evidence>
<dbReference type="OrthoDB" id="9812105at2"/>
<evidence type="ECO:0000313" key="8">
    <source>
        <dbReference type="Proteomes" id="UP000463470"/>
    </source>
</evidence>
<dbReference type="AlphaFoldDB" id="A0A845KYG1"/>
<reference evidence="7 8" key="1">
    <citation type="submission" date="2020-01" db="EMBL/GenBank/DDBJ databases">
        <title>Whole-genome sequence of Heliobacterium undosum DSM 13378.</title>
        <authorList>
            <person name="Kyndt J.A."/>
            <person name="Meyer T.E."/>
        </authorList>
    </citation>
    <scope>NUCLEOTIDE SEQUENCE [LARGE SCALE GENOMIC DNA]</scope>
    <source>
        <strain evidence="7 8">DSM 13378</strain>
    </source>
</reference>
<evidence type="ECO:0000313" key="7">
    <source>
        <dbReference type="EMBL" id="MZP28912.1"/>
    </source>
</evidence>
<dbReference type="RefSeq" id="WP_161255326.1">
    <property type="nucleotide sequence ID" value="NZ_WXEY01000003.1"/>
</dbReference>
<keyword evidence="8" id="KW-1185">Reference proteome</keyword>
<evidence type="ECO:0000256" key="1">
    <source>
        <dbReference type="ARBA" id="ARBA00001917"/>
    </source>
</evidence>
<dbReference type="Proteomes" id="UP000463470">
    <property type="component" value="Unassembled WGS sequence"/>
</dbReference>
<comment type="caution">
    <text evidence="7">The sequence shown here is derived from an EMBL/GenBank/DDBJ whole genome shotgun (WGS) entry which is preliminary data.</text>
</comment>
<gene>
    <name evidence="7" type="ORF">GTO91_04210</name>
</gene>
<dbReference type="PANTHER" id="PTHR43673:SF2">
    <property type="entry name" value="NITROREDUCTASE"/>
    <property type="match status" value="1"/>
</dbReference>